<sequence>MKVMIKALSSDLPGVAAGPAWCLGKDEIAELGVRIRSGMPYKGHYVLRAEGRPSGSST</sequence>
<name>A0ABT1E1C5_9ACTN</name>
<gene>
    <name evidence="1" type="ORF">M1L60_40660</name>
</gene>
<dbReference type="RefSeq" id="WP_253242935.1">
    <property type="nucleotide sequence ID" value="NZ_JAMYJR010000052.1"/>
</dbReference>
<dbReference type="EMBL" id="JAMYJR010000052">
    <property type="protein sequence ID" value="MCO8276912.1"/>
    <property type="molecule type" value="Genomic_DNA"/>
</dbReference>
<accession>A0ABT1E1C5</accession>
<dbReference type="Proteomes" id="UP001523369">
    <property type="component" value="Unassembled WGS sequence"/>
</dbReference>
<protein>
    <submittedName>
        <fullName evidence="1">Uncharacterized protein</fullName>
    </submittedName>
</protein>
<proteinExistence type="predicted"/>
<comment type="caution">
    <text evidence="1">The sequence shown here is derived from an EMBL/GenBank/DDBJ whole genome shotgun (WGS) entry which is preliminary data.</text>
</comment>
<evidence type="ECO:0000313" key="1">
    <source>
        <dbReference type="EMBL" id="MCO8276912.1"/>
    </source>
</evidence>
<reference evidence="1 2" key="1">
    <citation type="submission" date="2022-06" db="EMBL/GenBank/DDBJ databases">
        <title>New Species of the Genus Actinoplanes, ActinopZanes ferrugineus.</title>
        <authorList>
            <person name="Ding P."/>
        </authorList>
    </citation>
    <scope>NUCLEOTIDE SEQUENCE [LARGE SCALE GENOMIC DNA]</scope>
    <source>
        <strain evidence="1 2">TRM88003</strain>
    </source>
</reference>
<keyword evidence="2" id="KW-1185">Reference proteome</keyword>
<evidence type="ECO:0000313" key="2">
    <source>
        <dbReference type="Proteomes" id="UP001523369"/>
    </source>
</evidence>
<organism evidence="1 2">
    <name type="scientific">Paractinoplanes aksuensis</name>
    <dbReference type="NCBI Taxonomy" id="2939490"/>
    <lineage>
        <taxon>Bacteria</taxon>
        <taxon>Bacillati</taxon>
        <taxon>Actinomycetota</taxon>
        <taxon>Actinomycetes</taxon>
        <taxon>Micromonosporales</taxon>
        <taxon>Micromonosporaceae</taxon>
        <taxon>Paractinoplanes</taxon>
    </lineage>
</organism>